<keyword evidence="3" id="KW-0285">Flavoprotein</keyword>
<dbReference type="RefSeq" id="WP_259869284.1">
    <property type="nucleotide sequence ID" value="NZ_JAMQJZ010000016.1"/>
</dbReference>
<gene>
    <name evidence="6" type="ORF">NC661_17080</name>
</gene>
<evidence type="ECO:0000256" key="1">
    <source>
        <dbReference type="ARBA" id="ARBA00001974"/>
    </source>
</evidence>
<dbReference type="Gene3D" id="3.50.50.60">
    <property type="entry name" value="FAD/NAD(P)-binding domain"/>
    <property type="match status" value="1"/>
</dbReference>
<evidence type="ECO:0000313" key="7">
    <source>
        <dbReference type="Proteomes" id="UP001145072"/>
    </source>
</evidence>
<comment type="similarity">
    <text evidence="2">Belongs to the DadA oxidoreductase family.</text>
</comment>
<evidence type="ECO:0000313" key="6">
    <source>
        <dbReference type="EMBL" id="MDC3422075.1"/>
    </source>
</evidence>
<dbReference type="InterPro" id="IPR006076">
    <property type="entry name" value="FAD-dep_OxRdtase"/>
</dbReference>
<keyword evidence="4" id="KW-0560">Oxidoreductase</keyword>
<reference evidence="6" key="1">
    <citation type="submission" date="2022-06" db="EMBL/GenBank/DDBJ databases">
        <title>Aquibacillus sp. a new bacterium isolated from soil saline samples.</title>
        <authorList>
            <person name="Galisteo C."/>
            <person name="De La Haba R."/>
            <person name="Sanchez-Porro C."/>
            <person name="Ventosa A."/>
        </authorList>
    </citation>
    <scope>NUCLEOTIDE SEQUENCE</scope>
    <source>
        <strain evidence="6">JCM 12387</strain>
    </source>
</reference>
<sequence>MPKHIVVGAGIVGASVGYHLAKAGVEVVMIDRKDHGQATDAAAGIVCPWLSQRRNQAWYQLAKKGAAFYPKLIEELESQGETETGYKQVGAIALRQEEKKLIAMEERAYKRRKDAPEIGEITRLTPKETKALFPPLSDAYSAIHISGGARVDGRQVRDALRRAAVKHGASFIEGSATIHYTGKEVHGVSVNDQEMKADKIIVTAGVWAKEFLKPLGIDLAVEPQKAQISHFHIPNTDTSKWPVVMPPSNHYLLAFDNGRIVAGATHEDDVSLEDTRVTTSGMKEIFDKALSIAPELGESSLLETRVGFRPVTPGFLPIIGAVPNYDNILIANGLGSSGLTTGPFIGAQLAKLATGEDIDIDLNLYPVSGALQ</sequence>
<keyword evidence="7" id="KW-1185">Reference proteome</keyword>
<evidence type="ECO:0000256" key="4">
    <source>
        <dbReference type="ARBA" id="ARBA00023002"/>
    </source>
</evidence>
<dbReference type="Pfam" id="PF01266">
    <property type="entry name" value="DAO"/>
    <property type="match status" value="1"/>
</dbReference>
<dbReference type="GO" id="GO:0016491">
    <property type="term" value="F:oxidoreductase activity"/>
    <property type="evidence" value="ECO:0007669"/>
    <property type="project" value="UniProtKB-KW"/>
</dbReference>
<dbReference type="PANTHER" id="PTHR13847">
    <property type="entry name" value="SARCOSINE DEHYDROGENASE-RELATED"/>
    <property type="match status" value="1"/>
</dbReference>
<dbReference type="PANTHER" id="PTHR13847:SF286">
    <property type="entry name" value="D-AMINO ACID DEHYDROGENASE"/>
    <property type="match status" value="1"/>
</dbReference>
<evidence type="ECO:0000256" key="3">
    <source>
        <dbReference type="ARBA" id="ARBA00022630"/>
    </source>
</evidence>
<accession>A0A9X3WLW1</accession>
<dbReference type="EMBL" id="JAMQJZ010000016">
    <property type="protein sequence ID" value="MDC3422075.1"/>
    <property type="molecule type" value="Genomic_DNA"/>
</dbReference>
<comment type="caution">
    <text evidence="6">The sequence shown here is derived from an EMBL/GenBank/DDBJ whole genome shotgun (WGS) entry which is preliminary data.</text>
</comment>
<feature type="domain" description="FAD dependent oxidoreductase" evidence="5">
    <location>
        <begin position="5"/>
        <end position="352"/>
    </location>
</feature>
<organism evidence="6 7">
    <name type="scientific">Aquibacillus koreensis</name>
    <dbReference type="NCBI Taxonomy" id="279446"/>
    <lineage>
        <taxon>Bacteria</taxon>
        <taxon>Bacillati</taxon>
        <taxon>Bacillota</taxon>
        <taxon>Bacilli</taxon>
        <taxon>Bacillales</taxon>
        <taxon>Bacillaceae</taxon>
        <taxon>Aquibacillus</taxon>
    </lineage>
</organism>
<evidence type="ECO:0000259" key="5">
    <source>
        <dbReference type="Pfam" id="PF01266"/>
    </source>
</evidence>
<name>A0A9X3WLW1_9BACI</name>
<dbReference type="AlphaFoldDB" id="A0A9X3WLW1"/>
<dbReference type="SUPFAM" id="SSF54373">
    <property type="entry name" value="FAD-linked reductases, C-terminal domain"/>
    <property type="match status" value="1"/>
</dbReference>
<dbReference type="GO" id="GO:0005737">
    <property type="term" value="C:cytoplasm"/>
    <property type="evidence" value="ECO:0007669"/>
    <property type="project" value="TreeGrafter"/>
</dbReference>
<dbReference type="InterPro" id="IPR036188">
    <property type="entry name" value="FAD/NAD-bd_sf"/>
</dbReference>
<comment type="cofactor">
    <cofactor evidence="1">
        <name>FAD</name>
        <dbReference type="ChEBI" id="CHEBI:57692"/>
    </cofactor>
</comment>
<evidence type="ECO:0000256" key="2">
    <source>
        <dbReference type="ARBA" id="ARBA00009410"/>
    </source>
</evidence>
<proteinExistence type="inferred from homology"/>
<dbReference type="SUPFAM" id="SSF51905">
    <property type="entry name" value="FAD/NAD(P)-binding domain"/>
    <property type="match status" value="1"/>
</dbReference>
<protein>
    <submittedName>
        <fullName evidence="6">FAD-binding oxidoreductase</fullName>
    </submittedName>
</protein>
<dbReference type="Gene3D" id="3.30.9.10">
    <property type="entry name" value="D-Amino Acid Oxidase, subunit A, domain 2"/>
    <property type="match status" value="1"/>
</dbReference>
<dbReference type="Proteomes" id="UP001145072">
    <property type="component" value="Unassembled WGS sequence"/>
</dbReference>